<gene>
    <name evidence="1" type="ORF">LCGC14_0224600</name>
</gene>
<sequence>MKLESVDKILNVSINAKALSNSVSALQRIISHLEGDSNEDMRRDLKNLEDFCGRLDKMLLDARDY</sequence>
<comment type="caution">
    <text evidence="1">The sequence shown here is derived from an EMBL/GenBank/DDBJ whole genome shotgun (WGS) entry which is preliminary data.</text>
</comment>
<name>A0A0F9WWW8_9ZZZZ</name>
<protein>
    <submittedName>
        <fullName evidence="1">Uncharacterized protein</fullName>
    </submittedName>
</protein>
<evidence type="ECO:0000313" key="1">
    <source>
        <dbReference type="EMBL" id="KKN90876.1"/>
    </source>
</evidence>
<reference evidence="1" key="1">
    <citation type="journal article" date="2015" name="Nature">
        <title>Complex archaea that bridge the gap between prokaryotes and eukaryotes.</title>
        <authorList>
            <person name="Spang A."/>
            <person name="Saw J.H."/>
            <person name="Jorgensen S.L."/>
            <person name="Zaremba-Niedzwiedzka K."/>
            <person name="Martijn J."/>
            <person name="Lind A.E."/>
            <person name="van Eijk R."/>
            <person name="Schleper C."/>
            <person name="Guy L."/>
            <person name="Ettema T.J."/>
        </authorList>
    </citation>
    <scope>NUCLEOTIDE SEQUENCE</scope>
</reference>
<proteinExistence type="predicted"/>
<dbReference type="AlphaFoldDB" id="A0A0F9WWW8"/>
<accession>A0A0F9WWW8</accession>
<dbReference type="EMBL" id="LAZR01000107">
    <property type="protein sequence ID" value="KKN90876.1"/>
    <property type="molecule type" value="Genomic_DNA"/>
</dbReference>
<organism evidence="1">
    <name type="scientific">marine sediment metagenome</name>
    <dbReference type="NCBI Taxonomy" id="412755"/>
    <lineage>
        <taxon>unclassified sequences</taxon>
        <taxon>metagenomes</taxon>
        <taxon>ecological metagenomes</taxon>
    </lineage>
</organism>